<dbReference type="PANTHER" id="PTHR30625:SF11">
    <property type="entry name" value="MOTA_TOLQ_EXBB PROTON CHANNEL DOMAIN-CONTAINING PROTEIN"/>
    <property type="match status" value="1"/>
</dbReference>
<name>A0A517Q0F1_9PLAN</name>
<feature type="compositionally biased region" description="Basic and acidic residues" evidence="7">
    <location>
        <begin position="312"/>
        <end position="321"/>
    </location>
</feature>
<comment type="subcellular location">
    <subcellularLocation>
        <location evidence="1">Cell membrane</location>
        <topology evidence="1">Multi-pass membrane protein</topology>
    </subcellularLocation>
    <subcellularLocation>
        <location evidence="6">Membrane</location>
        <topology evidence="6">Multi-pass membrane protein</topology>
    </subcellularLocation>
</comment>
<accession>A0A517Q0F1</accession>
<keyword evidence="3 8" id="KW-0812">Transmembrane</keyword>
<feature type="domain" description="MotA/TolQ/ExbB proton channel" evidence="9">
    <location>
        <begin position="157"/>
        <end position="277"/>
    </location>
</feature>
<comment type="similarity">
    <text evidence="6">Belongs to the exbB/tolQ family.</text>
</comment>
<evidence type="ECO:0000256" key="5">
    <source>
        <dbReference type="ARBA" id="ARBA00023136"/>
    </source>
</evidence>
<feature type="region of interest" description="Disordered" evidence="7">
    <location>
        <begin position="297"/>
        <end position="321"/>
    </location>
</feature>
<keyword evidence="11" id="KW-1185">Reference proteome</keyword>
<evidence type="ECO:0000313" key="10">
    <source>
        <dbReference type="EMBL" id="QDT25076.1"/>
    </source>
</evidence>
<keyword evidence="2" id="KW-1003">Cell membrane</keyword>
<evidence type="ECO:0000256" key="6">
    <source>
        <dbReference type="RuleBase" id="RU004057"/>
    </source>
</evidence>
<gene>
    <name evidence="10" type="primary">exbB_1</name>
    <name evidence="10" type="ORF">Enr10x_03700</name>
</gene>
<proteinExistence type="inferred from homology"/>
<evidence type="ECO:0000259" key="9">
    <source>
        <dbReference type="Pfam" id="PF01618"/>
    </source>
</evidence>
<evidence type="ECO:0000256" key="7">
    <source>
        <dbReference type="SAM" id="MobiDB-lite"/>
    </source>
</evidence>
<dbReference type="Proteomes" id="UP000315647">
    <property type="component" value="Chromosome"/>
</dbReference>
<reference evidence="10 11" key="1">
    <citation type="submission" date="2019-03" db="EMBL/GenBank/DDBJ databases">
        <title>Deep-cultivation of Planctomycetes and their phenomic and genomic characterization uncovers novel biology.</title>
        <authorList>
            <person name="Wiegand S."/>
            <person name="Jogler M."/>
            <person name="Boedeker C."/>
            <person name="Pinto D."/>
            <person name="Vollmers J."/>
            <person name="Rivas-Marin E."/>
            <person name="Kohn T."/>
            <person name="Peeters S.H."/>
            <person name="Heuer A."/>
            <person name="Rast P."/>
            <person name="Oberbeckmann S."/>
            <person name="Bunk B."/>
            <person name="Jeske O."/>
            <person name="Meyerdierks A."/>
            <person name="Storesund J.E."/>
            <person name="Kallscheuer N."/>
            <person name="Luecker S."/>
            <person name="Lage O.M."/>
            <person name="Pohl T."/>
            <person name="Merkel B.J."/>
            <person name="Hornburger P."/>
            <person name="Mueller R.-W."/>
            <person name="Bruemmer F."/>
            <person name="Labrenz M."/>
            <person name="Spormann A.M."/>
            <person name="Op den Camp H."/>
            <person name="Overmann J."/>
            <person name="Amann R."/>
            <person name="Jetten M.S.M."/>
            <person name="Mascher T."/>
            <person name="Medema M.H."/>
            <person name="Devos D.P."/>
            <person name="Kaster A.-K."/>
            <person name="Ovreas L."/>
            <person name="Rohde M."/>
            <person name="Galperin M.Y."/>
            <person name="Jogler C."/>
        </authorList>
    </citation>
    <scope>NUCLEOTIDE SEQUENCE [LARGE SCALE GENOMIC DNA]</scope>
    <source>
        <strain evidence="10 11">Enr10</strain>
    </source>
</reference>
<evidence type="ECO:0000256" key="4">
    <source>
        <dbReference type="ARBA" id="ARBA00022989"/>
    </source>
</evidence>
<evidence type="ECO:0000256" key="1">
    <source>
        <dbReference type="ARBA" id="ARBA00004651"/>
    </source>
</evidence>
<protein>
    <submittedName>
        <fullName evidence="10">Biopolymer transport protein ExbB</fullName>
    </submittedName>
</protein>
<dbReference type="AlphaFoldDB" id="A0A517Q0F1"/>
<dbReference type="EMBL" id="CP037421">
    <property type="protein sequence ID" value="QDT25076.1"/>
    <property type="molecule type" value="Genomic_DNA"/>
</dbReference>
<keyword evidence="6" id="KW-0653">Protein transport</keyword>
<dbReference type="InterPro" id="IPR050790">
    <property type="entry name" value="ExbB/TolQ_transport"/>
</dbReference>
<feature type="transmembrane region" description="Helical" evidence="8">
    <location>
        <begin position="241"/>
        <end position="265"/>
    </location>
</feature>
<dbReference type="GO" id="GO:0005886">
    <property type="term" value="C:plasma membrane"/>
    <property type="evidence" value="ECO:0007669"/>
    <property type="project" value="UniProtKB-SubCell"/>
</dbReference>
<dbReference type="Pfam" id="PF01618">
    <property type="entry name" value="MotA_ExbB"/>
    <property type="match status" value="1"/>
</dbReference>
<organism evidence="10 11">
    <name type="scientific">Gimesia panareensis</name>
    <dbReference type="NCBI Taxonomy" id="2527978"/>
    <lineage>
        <taxon>Bacteria</taxon>
        <taxon>Pseudomonadati</taxon>
        <taxon>Planctomycetota</taxon>
        <taxon>Planctomycetia</taxon>
        <taxon>Planctomycetales</taxon>
        <taxon>Planctomycetaceae</taxon>
        <taxon>Gimesia</taxon>
    </lineage>
</organism>
<evidence type="ECO:0000256" key="3">
    <source>
        <dbReference type="ARBA" id="ARBA00022692"/>
    </source>
</evidence>
<feature type="transmembrane region" description="Helical" evidence="8">
    <location>
        <begin position="95"/>
        <end position="114"/>
    </location>
</feature>
<dbReference type="InterPro" id="IPR002898">
    <property type="entry name" value="MotA_ExbB_proton_chnl"/>
</dbReference>
<keyword evidence="5 8" id="KW-0472">Membrane</keyword>
<dbReference type="PANTHER" id="PTHR30625">
    <property type="entry name" value="PROTEIN TOLQ"/>
    <property type="match status" value="1"/>
</dbReference>
<evidence type="ECO:0000313" key="11">
    <source>
        <dbReference type="Proteomes" id="UP000315647"/>
    </source>
</evidence>
<keyword evidence="6" id="KW-0813">Transport</keyword>
<dbReference type="RefSeq" id="WP_232093197.1">
    <property type="nucleotide sequence ID" value="NZ_CP037421.1"/>
</dbReference>
<evidence type="ECO:0000256" key="8">
    <source>
        <dbReference type="SAM" id="Phobius"/>
    </source>
</evidence>
<feature type="transmembrane region" description="Helical" evidence="8">
    <location>
        <begin position="198"/>
        <end position="221"/>
    </location>
</feature>
<dbReference type="GO" id="GO:0017038">
    <property type="term" value="P:protein import"/>
    <property type="evidence" value="ECO:0007669"/>
    <property type="project" value="TreeGrafter"/>
</dbReference>
<keyword evidence="4 8" id="KW-1133">Transmembrane helix</keyword>
<evidence type="ECO:0000256" key="2">
    <source>
        <dbReference type="ARBA" id="ARBA00022475"/>
    </source>
</evidence>
<sequence length="321" mass="34580">MINLRHSQQDFSTPDAKVQSPSRRLLSLTMTLLFASLLILQPASAQERLPKVVEERGDGQLVEAADPNGPLPKSVAAVNKRRSIPSTPEDIIEEMGYFLLPFVIASIISMWFIIERLVILRSGRVIPRHFVSRFLKLLRDGKLNARSALKLCEENPSPIASVFAHGVRKWGKPSVEVEQAIIDGGERQLSQLRKHLRVINGVATVAPLMGLLGTVIGMILAFNDIANSSAMGKAEELAGGIALALLTTAFGLGIAIPSLIMYMYLAGKVDGLVMEMDQNAQDLVHLISAEGLAASAASRKSASSAPVTKTKAKPDKTASKS</sequence>